<keyword evidence="3" id="KW-1185">Reference proteome</keyword>
<proteinExistence type="predicted"/>
<name>A0A6A4IDM6_9AGAR</name>
<reference evidence="2" key="1">
    <citation type="journal article" date="2019" name="Environ. Microbiol.">
        <title>Fungal ecological strategies reflected in gene transcription - a case study of two litter decomposers.</title>
        <authorList>
            <person name="Barbi F."/>
            <person name="Kohler A."/>
            <person name="Barry K."/>
            <person name="Baskaran P."/>
            <person name="Daum C."/>
            <person name="Fauchery L."/>
            <person name="Ihrmark K."/>
            <person name="Kuo A."/>
            <person name="LaButti K."/>
            <person name="Lipzen A."/>
            <person name="Morin E."/>
            <person name="Grigoriev I.V."/>
            <person name="Henrissat B."/>
            <person name="Lindahl B."/>
            <person name="Martin F."/>
        </authorList>
    </citation>
    <scope>NUCLEOTIDE SEQUENCE</scope>
    <source>
        <strain evidence="2">JB14</strain>
    </source>
</reference>
<sequence length="334" mass="36478">MLSSPPVGSRPLKRSASAALLPTPPRTNRRRKNGKLRSLMAANEDQRGTTSSDEEEEETGEGKYKKRRISSAPEENDDDEEAFWMAGASSSQKDKDKDSSTVDTDSDSETTTSFLSRRVQKSSTMGSAPVSPPPSHRRLPGAKIVSTPVLKLLPVVEENPSPSGTSPPETPKSSETSALKDSPNNPFLASPLDLDDADVSPRTPNDTVKERPTITYVFRGVKKTYPNPYYDHENDRPRSPDPNSLLSPEHEDYTPDLRGAPRALWPRKKGPAPLSTPESPTRVSRARRRKAAVQLLDSDDELDGKGDDNEEEVSLRPVKLFGPGGRCPGVAARS</sequence>
<feature type="region of interest" description="Disordered" evidence="1">
    <location>
        <begin position="1"/>
        <end position="334"/>
    </location>
</feature>
<dbReference type="AlphaFoldDB" id="A0A6A4IDM6"/>
<dbReference type="OrthoDB" id="3364608at2759"/>
<feature type="compositionally biased region" description="Basic and acidic residues" evidence="1">
    <location>
        <begin position="230"/>
        <end position="239"/>
    </location>
</feature>
<dbReference type="EMBL" id="ML769390">
    <property type="protein sequence ID" value="KAE9408699.1"/>
    <property type="molecule type" value="Genomic_DNA"/>
</dbReference>
<evidence type="ECO:0000313" key="2">
    <source>
        <dbReference type="EMBL" id="KAE9408699.1"/>
    </source>
</evidence>
<protein>
    <submittedName>
        <fullName evidence="2">Uncharacterized protein</fullName>
    </submittedName>
</protein>
<evidence type="ECO:0000256" key="1">
    <source>
        <dbReference type="SAM" id="MobiDB-lite"/>
    </source>
</evidence>
<accession>A0A6A4IDM6</accession>
<gene>
    <name evidence="2" type="ORF">BT96DRAFT_668438</name>
</gene>
<evidence type="ECO:0000313" key="3">
    <source>
        <dbReference type="Proteomes" id="UP000799118"/>
    </source>
</evidence>
<organism evidence="2 3">
    <name type="scientific">Gymnopus androsaceus JB14</name>
    <dbReference type="NCBI Taxonomy" id="1447944"/>
    <lineage>
        <taxon>Eukaryota</taxon>
        <taxon>Fungi</taxon>
        <taxon>Dikarya</taxon>
        <taxon>Basidiomycota</taxon>
        <taxon>Agaricomycotina</taxon>
        <taxon>Agaricomycetes</taxon>
        <taxon>Agaricomycetidae</taxon>
        <taxon>Agaricales</taxon>
        <taxon>Marasmiineae</taxon>
        <taxon>Omphalotaceae</taxon>
        <taxon>Gymnopus</taxon>
    </lineage>
</organism>
<feature type="compositionally biased region" description="Low complexity" evidence="1">
    <location>
        <begin position="157"/>
        <end position="177"/>
    </location>
</feature>
<feature type="compositionally biased region" description="Acidic residues" evidence="1">
    <location>
        <begin position="297"/>
        <end position="312"/>
    </location>
</feature>
<dbReference type="Proteomes" id="UP000799118">
    <property type="component" value="Unassembled WGS sequence"/>
</dbReference>